<feature type="transmembrane region" description="Helical" evidence="1">
    <location>
        <begin position="223"/>
        <end position="243"/>
    </location>
</feature>
<dbReference type="GO" id="GO:0016717">
    <property type="term" value="F:oxidoreductase activity, acting on paired donors, with oxidation of a pair of donors resulting in the reduction of molecular oxygen to two molecules of water"/>
    <property type="evidence" value="ECO:0007669"/>
    <property type="project" value="TreeGrafter"/>
</dbReference>
<organism evidence="3 4">
    <name type="scientific">Kaistella treverensis</name>
    <dbReference type="NCBI Taxonomy" id="631455"/>
    <lineage>
        <taxon>Bacteria</taxon>
        <taxon>Pseudomonadati</taxon>
        <taxon>Bacteroidota</taxon>
        <taxon>Flavobacteriia</taxon>
        <taxon>Flavobacteriales</taxon>
        <taxon>Weeksellaceae</taxon>
        <taxon>Chryseobacterium group</taxon>
        <taxon>Kaistella</taxon>
    </lineage>
</organism>
<dbReference type="AlphaFoldDB" id="A0A1I3MVY1"/>
<feature type="transmembrane region" description="Helical" evidence="1">
    <location>
        <begin position="191"/>
        <end position="211"/>
    </location>
</feature>
<dbReference type="RefSeq" id="WP_089820040.1">
    <property type="nucleotide sequence ID" value="NZ_FORQ01000003.1"/>
</dbReference>
<feature type="domain" description="Fatty acid desaturase" evidence="2">
    <location>
        <begin position="60"/>
        <end position="314"/>
    </location>
</feature>
<dbReference type="InterPro" id="IPR005804">
    <property type="entry name" value="FA_desaturase_dom"/>
</dbReference>
<dbReference type="EMBL" id="FORQ01000003">
    <property type="protein sequence ID" value="SFJ01153.1"/>
    <property type="molecule type" value="Genomic_DNA"/>
</dbReference>
<dbReference type="CDD" id="cd03507">
    <property type="entry name" value="Delta12-FADS-like"/>
    <property type="match status" value="1"/>
</dbReference>
<accession>A0A1I3MVY1</accession>
<evidence type="ECO:0000313" key="3">
    <source>
        <dbReference type="EMBL" id="SFJ01153.1"/>
    </source>
</evidence>
<keyword evidence="4" id="KW-1185">Reference proteome</keyword>
<proteinExistence type="predicted"/>
<dbReference type="Proteomes" id="UP000242560">
    <property type="component" value="Unassembled WGS sequence"/>
</dbReference>
<feature type="transmembrane region" description="Helical" evidence="1">
    <location>
        <begin position="35"/>
        <end position="52"/>
    </location>
</feature>
<keyword evidence="1" id="KW-1133">Transmembrane helix</keyword>
<name>A0A1I3MVY1_9FLAO</name>
<dbReference type="GO" id="GO:0006629">
    <property type="term" value="P:lipid metabolic process"/>
    <property type="evidence" value="ECO:0007669"/>
    <property type="project" value="InterPro"/>
</dbReference>
<evidence type="ECO:0000259" key="2">
    <source>
        <dbReference type="Pfam" id="PF00487"/>
    </source>
</evidence>
<keyword evidence="1" id="KW-0472">Membrane</keyword>
<reference evidence="4" key="1">
    <citation type="submission" date="2016-10" db="EMBL/GenBank/DDBJ databases">
        <authorList>
            <person name="Varghese N."/>
            <person name="Submissions S."/>
        </authorList>
    </citation>
    <scope>NUCLEOTIDE SEQUENCE [LARGE SCALE GENOMIC DNA]</scope>
    <source>
        <strain evidence="4">DSM 22251</strain>
    </source>
</reference>
<protein>
    <submittedName>
        <fullName evidence="3">Omega-6 fatty acid desaturase (Delta-12 desaturase)</fullName>
    </submittedName>
</protein>
<dbReference type="GO" id="GO:0016020">
    <property type="term" value="C:membrane"/>
    <property type="evidence" value="ECO:0007669"/>
    <property type="project" value="TreeGrafter"/>
</dbReference>
<gene>
    <name evidence="3" type="ORF">SAMN05421638_1827</name>
</gene>
<feature type="transmembrane region" description="Helical" evidence="1">
    <location>
        <begin position="154"/>
        <end position="171"/>
    </location>
</feature>
<feature type="transmembrane region" description="Helical" evidence="1">
    <location>
        <begin position="58"/>
        <end position="76"/>
    </location>
</feature>
<dbReference type="PANTHER" id="PTHR19353">
    <property type="entry name" value="FATTY ACID DESATURASE 2"/>
    <property type="match status" value="1"/>
</dbReference>
<keyword evidence="1" id="KW-0812">Transmembrane</keyword>
<dbReference type="Pfam" id="PF00487">
    <property type="entry name" value="FA_desaturase"/>
    <property type="match status" value="1"/>
</dbReference>
<dbReference type="InterPro" id="IPR012171">
    <property type="entry name" value="Fatty_acid_desaturase"/>
</dbReference>
<evidence type="ECO:0000256" key="1">
    <source>
        <dbReference type="SAM" id="Phobius"/>
    </source>
</evidence>
<sequence>MTQEQEQQIIHDLKDWKKLIKPYASPETDLAWKQIFNTILPFIGIFILASILYEYSLIATLAVCIVGGLFLTRVFIIQHDCGHNAFFPDRKKNDVTGFITSFLTCIPYKYWARSHNHHHAHQGQLDTRTIGDVNLLTVREYEALSKFAKFKYRIYRSFPVMFIIGPAYYIFVHNRIPFITLKGWDKERKMLHFTNLFLVLFFAVLGLLLSLPSFDLAYGFKKLAFIYVPILLTFVFTAIWFFYMQHQHDPNYKAWKKDWEYVLAAIKGSSYYKLPAILNFFTGNIGYHHLHHLAPKIPFYKLKKCSEENPIFQKHVSQITWWGSLKYAFYTLWDEENNRMIKFSHLKKIRVRS</sequence>
<evidence type="ECO:0000313" key="4">
    <source>
        <dbReference type="Proteomes" id="UP000242560"/>
    </source>
</evidence>
<dbReference type="PANTHER" id="PTHR19353:SF73">
    <property type="entry name" value="FATTY ACID DESATURASE"/>
    <property type="match status" value="1"/>
</dbReference>